<keyword evidence="5" id="KW-1278">Translocase</keyword>
<dbReference type="SUPFAM" id="SSF52540">
    <property type="entry name" value="P-loop containing nucleoside triphosphate hydrolases"/>
    <property type="match status" value="1"/>
</dbReference>
<evidence type="ECO:0000256" key="2">
    <source>
        <dbReference type="ARBA" id="ARBA00022475"/>
    </source>
</evidence>
<keyword evidence="4 10" id="KW-0067">ATP-binding</keyword>
<keyword evidence="7" id="KW-0472">Membrane</keyword>
<keyword evidence="2" id="KW-1003">Cell membrane</keyword>
<accession>A0ABW8N491</accession>
<dbReference type="PROSITE" id="PS50893">
    <property type="entry name" value="ABC_TRANSPORTER_2"/>
    <property type="match status" value="1"/>
</dbReference>
<dbReference type="PROSITE" id="PS00211">
    <property type="entry name" value="ABC_TRANSPORTER_1"/>
    <property type="match status" value="1"/>
</dbReference>
<keyword evidence="6" id="KW-0029">Amino-acid transport</keyword>
<evidence type="ECO:0000313" key="11">
    <source>
        <dbReference type="Proteomes" id="UP001620520"/>
    </source>
</evidence>
<keyword evidence="3" id="KW-0547">Nucleotide-binding</keyword>
<evidence type="ECO:0000256" key="1">
    <source>
        <dbReference type="ARBA" id="ARBA00022448"/>
    </source>
</evidence>
<dbReference type="SMART" id="SM00382">
    <property type="entry name" value="AAA"/>
    <property type="match status" value="1"/>
</dbReference>
<dbReference type="InterPro" id="IPR017871">
    <property type="entry name" value="ABC_transporter-like_CS"/>
</dbReference>
<evidence type="ECO:0000256" key="4">
    <source>
        <dbReference type="ARBA" id="ARBA00022840"/>
    </source>
</evidence>
<dbReference type="Proteomes" id="UP001620520">
    <property type="component" value="Unassembled WGS sequence"/>
</dbReference>
<feature type="region of interest" description="Disordered" evidence="8">
    <location>
        <begin position="341"/>
        <end position="371"/>
    </location>
</feature>
<dbReference type="EMBL" id="JBIYEW010000003">
    <property type="protein sequence ID" value="MFK4637849.1"/>
    <property type="molecule type" value="Genomic_DNA"/>
</dbReference>
<evidence type="ECO:0000256" key="8">
    <source>
        <dbReference type="SAM" id="MobiDB-lite"/>
    </source>
</evidence>
<dbReference type="InterPro" id="IPR003439">
    <property type="entry name" value="ABC_transporter-like_ATP-bd"/>
</dbReference>
<dbReference type="InterPro" id="IPR045865">
    <property type="entry name" value="ACT-like_dom_sf"/>
</dbReference>
<feature type="domain" description="ABC transporter" evidence="9">
    <location>
        <begin position="5"/>
        <end position="249"/>
    </location>
</feature>
<proteinExistence type="predicted"/>
<dbReference type="Pfam" id="PF09383">
    <property type="entry name" value="NIL"/>
    <property type="match status" value="1"/>
</dbReference>
<evidence type="ECO:0000259" key="9">
    <source>
        <dbReference type="PROSITE" id="PS50893"/>
    </source>
</evidence>
<reference evidence="10 11" key="1">
    <citation type="submission" date="2024-10" db="EMBL/GenBank/DDBJ databases">
        <title>Novel secondary metabolite-producing bacteria for plant disease control.</title>
        <authorList>
            <person name="Chevrette M."/>
        </authorList>
    </citation>
    <scope>NUCLEOTIDE SEQUENCE [LARGE SCALE GENOMIC DNA]</scope>
    <source>
        <strain evidence="10 11">J30 TE3557</strain>
    </source>
</reference>
<evidence type="ECO:0000256" key="3">
    <source>
        <dbReference type="ARBA" id="ARBA00022741"/>
    </source>
</evidence>
<dbReference type="Pfam" id="PF00005">
    <property type="entry name" value="ABC_tran"/>
    <property type="match status" value="1"/>
</dbReference>
<organism evidence="10 11">
    <name type="scientific">Paenarthrobacter histidinolovorans</name>
    <dbReference type="NCBI Taxonomy" id="43664"/>
    <lineage>
        <taxon>Bacteria</taxon>
        <taxon>Bacillati</taxon>
        <taxon>Actinomycetota</taxon>
        <taxon>Actinomycetes</taxon>
        <taxon>Micrococcales</taxon>
        <taxon>Micrococcaceae</taxon>
        <taxon>Paenarthrobacter</taxon>
    </lineage>
</organism>
<gene>
    <name evidence="10" type="ORF">ABIA52_000738</name>
</gene>
<dbReference type="InterPro" id="IPR027417">
    <property type="entry name" value="P-loop_NTPase"/>
</dbReference>
<name>A0ABW8N491_9MICC</name>
<dbReference type="GO" id="GO:0005524">
    <property type="term" value="F:ATP binding"/>
    <property type="evidence" value="ECO:0007669"/>
    <property type="project" value="UniProtKB-KW"/>
</dbReference>
<evidence type="ECO:0000256" key="7">
    <source>
        <dbReference type="ARBA" id="ARBA00023136"/>
    </source>
</evidence>
<sequence length="371" mass="39274">MSAIVSLRGVSKLFPVQGSAQRTKPVRAVDDVTLDIEEGTVVGIVGYSGAGKSTLVRLLNGLERPSEGQVFVKGQDISTLPEGQLRKVRSGIGMIFQQFNLLKSRTVFGNVAYPLKVAGWPKDKIKPRVDELLEFVGIADKAGSYPRRLSGGQQQRVGIARALANAPDILLADEATSALDPETTRDVLRLLRRINKELGTTVVVITHEMHVVREICDTVVMMESGSVVEAGPTYSVFANPRSDSTQRFVATAVHGTPEPDTVARLSAAHPGQLVSIGISEAAPTPLVAATFERHGVGSSVVYGGVTEIQNKILGTLTYELTGSDAAIDSALADLGDVTAVERQTAAAEQQTDPADSAVPHLPVPANAGEQP</sequence>
<dbReference type="InterPro" id="IPR003593">
    <property type="entry name" value="AAA+_ATPase"/>
</dbReference>
<keyword evidence="1" id="KW-0813">Transport</keyword>
<dbReference type="InterPro" id="IPR041701">
    <property type="entry name" value="MetN_ABC"/>
</dbReference>
<keyword evidence="11" id="KW-1185">Reference proteome</keyword>
<dbReference type="Gene3D" id="3.40.50.300">
    <property type="entry name" value="P-loop containing nucleotide triphosphate hydrolases"/>
    <property type="match status" value="1"/>
</dbReference>
<evidence type="ECO:0000313" key="10">
    <source>
        <dbReference type="EMBL" id="MFK4637849.1"/>
    </source>
</evidence>
<dbReference type="InterPro" id="IPR018449">
    <property type="entry name" value="NIL_domain"/>
</dbReference>
<dbReference type="SMART" id="SM00930">
    <property type="entry name" value="NIL"/>
    <property type="match status" value="1"/>
</dbReference>
<dbReference type="CDD" id="cd03258">
    <property type="entry name" value="ABC_MetN_methionine_transporter"/>
    <property type="match status" value="1"/>
</dbReference>
<evidence type="ECO:0000256" key="5">
    <source>
        <dbReference type="ARBA" id="ARBA00022967"/>
    </source>
</evidence>
<comment type="caution">
    <text evidence="10">The sequence shown here is derived from an EMBL/GenBank/DDBJ whole genome shotgun (WGS) entry which is preliminary data.</text>
</comment>
<dbReference type="PANTHER" id="PTHR43166">
    <property type="entry name" value="AMINO ACID IMPORT ATP-BINDING PROTEIN"/>
    <property type="match status" value="1"/>
</dbReference>
<dbReference type="InterPro" id="IPR050086">
    <property type="entry name" value="MetN_ABC_transporter-like"/>
</dbReference>
<evidence type="ECO:0000256" key="6">
    <source>
        <dbReference type="ARBA" id="ARBA00022970"/>
    </source>
</evidence>
<dbReference type="Gene3D" id="3.30.70.260">
    <property type="match status" value="1"/>
</dbReference>
<protein>
    <submittedName>
        <fullName evidence="10">D-methionine transport system ATP-binding protein</fullName>
    </submittedName>
</protein>
<dbReference type="RefSeq" id="WP_404593605.1">
    <property type="nucleotide sequence ID" value="NZ_JBIYEW010000003.1"/>
</dbReference>
<dbReference type="SUPFAM" id="SSF55021">
    <property type="entry name" value="ACT-like"/>
    <property type="match status" value="1"/>
</dbReference>
<dbReference type="PANTHER" id="PTHR43166:SF30">
    <property type="entry name" value="METHIONINE IMPORT ATP-BINDING PROTEIN METN"/>
    <property type="match status" value="1"/>
</dbReference>